<feature type="transmembrane region" description="Helical" evidence="6">
    <location>
        <begin position="20"/>
        <end position="38"/>
    </location>
</feature>
<keyword evidence="3 6" id="KW-0812">Transmembrane</keyword>
<feature type="transmembrane region" description="Helical" evidence="6">
    <location>
        <begin position="628"/>
        <end position="652"/>
    </location>
</feature>
<name>A0A1Y4M3I1_9FIRM</name>
<organism evidence="8 9">
    <name type="scientific">Faecalitalea cylindroides</name>
    <dbReference type="NCBI Taxonomy" id="39483"/>
    <lineage>
        <taxon>Bacteria</taxon>
        <taxon>Bacillati</taxon>
        <taxon>Bacillota</taxon>
        <taxon>Erysipelotrichia</taxon>
        <taxon>Erysipelotrichales</taxon>
        <taxon>Erysipelotrichaceae</taxon>
        <taxon>Faecalitalea</taxon>
    </lineage>
</organism>
<dbReference type="EMBL" id="NFKM01000005">
    <property type="protein sequence ID" value="OUP61232.1"/>
    <property type="molecule type" value="Genomic_DNA"/>
</dbReference>
<feature type="transmembrane region" description="Helical" evidence="6">
    <location>
        <begin position="284"/>
        <end position="311"/>
    </location>
</feature>
<dbReference type="Pfam" id="PF02687">
    <property type="entry name" value="FtsX"/>
    <property type="match status" value="2"/>
</dbReference>
<dbReference type="InterPro" id="IPR052536">
    <property type="entry name" value="ABC-4_Integral_Memb_Prot"/>
</dbReference>
<dbReference type="GO" id="GO:0055085">
    <property type="term" value="P:transmembrane transport"/>
    <property type="evidence" value="ECO:0007669"/>
    <property type="project" value="UniProtKB-UniRule"/>
</dbReference>
<feature type="transmembrane region" description="Helical" evidence="6">
    <location>
        <begin position="535"/>
        <end position="560"/>
    </location>
</feature>
<feature type="transmembrane region" description="Helical" evidence="6">
    <location>
        <begin position="201"/>
        <end position="221"/>
    </location>
</feature>
<reference evidence="9" key="1">
    <citation type="submission" date="2017-04" db="EMBL/GenBank/DDBJ databases">
        <title>Function of individual gut microbiota members based on whole genome sequencing of pure cultures obtained from chicken caecum.</title>
        <authorList>
            <person name="Medvecky M."/>
            <person name="Cejkova D."/>
            <person name="Polansky O."/>
            <person name="Karasova D."/>
            <person name="Kubasova T."/>
            <person name="Cizek A."/>
            <person name="Rychlik I."/>
        </authorList>
    </citation>
    <scope>NUCLEOTIDE SEQUENCE [LARGE SCALE GENOMIC DNA]</scope>
    <source>
        <strain evidence="9">An178</strain>
    </source>
</reference>
<evidence type="ECO:0000256" key="4">
    <source>
        <dbReference type="ARBA" id="ARBA00022989"/>
    </source>
</evidence>
<dbReference type="InterPro" id="IPR003838">
    <property type="entry name" value="ABC3_permease_C"/>
</dbReference>
<keyword evidence="4 6" id="KW-1133">Transmembrane helix</keyword>
<feature type="transmembrane region" description="Helical" evidence="6">
    <location>
        <begin position="594"/>
        <end position="616"/>
    </location>
</feature>
<comment type="caution">
    <text evidence="8">The sequence shown here is derived from an EMBL/GenBank/DDBJ whole genome shotgun (WGS) entry which is preliminary data.</text>
</comment>
<gene>
    <name evidence="8" type="ORF">B5F14_03865</name>
</gene>
<comment type="subcellular location">
    <subcellularLocation>
        <location evidence="1 6">Cell membrane</location>
        <topology evidence="1 6">Multi-pass membrane protein</topology>
    </subcellularLocation>
</comment>
<sequence>MSKTFYFRLAFDNLKKNAKMYIPFVLSCILTIMMYYMVSSLSMNPNMMNMIGGDVMQQILSLGIYVITVFAVIFLFYTNSFLIKRRKREFGLFNILGMEKKHLSIVIALESIIVFLVSMVLGIGIGILLDKAFYLLIAKMLNASIALGFYISYQSIVNSIILFLIIFVLMYLFSLIQINLSNPIELLHGDQHGEKEPKTKWLLALIGLICLGTGYYMSVSIQDPVTAFAFFMVAVILVVIGTYMLFTAGSIVILKLLRKNKRYYYKTNHFISVSNMIYRMKQNAVGLGNICILSTMVLVMLSTTISLWVGMNDIIETRFPRDITVSINSVDSNQALYTIDDMNYAIEQAGIQTEDELVYRTLSVSAFNQGNTYTFGNENMSLQDISNVVVLYFITLDDYNRTEGTNVSLAPDEVLVFPSGKQFDHKTIDIASNTFKVKGILDSIKADSNYSANLQNSMFVVVDSMDTLFMIDDLQKQAYGDNASYIHTSYDFNLSKSEKMSVKEATDALIANYPGDTTYMMVDTQEGNYEDLLSLYASFLFIGIFLSFLFIMATVLIMYYKQITEGYEDKKRFEIMQKVGLNKREVKKTINSQVLTVFFLPLVVAAIHIVFAFPMIEKMLRLLYLDNTNLYIMTTVICFGVFALVYVLIYFLTSKVYYGIVRNAM</sequence>
<dbReference type="GO" id="GO:0005886">
    <property type="term" value="C:plasma membrane"/>
    <property type="evidence" value="ECO:0007669"/>
    <property type="project" value="UniProtKB-SubCell"/>
</dbReference>
<comment type="similarity">
    <text evidence="6">Belongs to the ABC-4 integral membrane protein family.</text>
</comment>
<proteinExistence type="inferred from homology"/>
<accession>A0A1Y4M3I1</accession>
<feature type="domain" description="ABC3 transporter permease C-terminal" evidence="7">
    <location>
        <begin position="64"/>
        <end position="178"/>
    </location>
</feature>
<evidence type="ECO:0000256" key="1">
    <source>
        <dbReference type="ARBA" id="ARBA00004651"/>
    </source>
</evidence>
<dbReference type="PIRSF" id="PIRSF018968">
    <property type="entry name" value="ABC_permease_BceB"/>
    <property type="match status" value="1"/>
</dbReference>
<dbReference type="Proteomes" id="UP000195447">
    <property type="component" value="Unassembled WGS sequence"/>
</dbReference>
<feature type="domain" description="ABC3 transporter permease C-terminal" evidence="7">
    <location>
        <begin position="544"/>
        <end position="657"/>
    </location>
</feature>
<dbReference type="RefSeq" id="WP_087158413.1">
    <property type="nucleotide sequence ID" value="NZ_NFKM01000005.1"/>
</dbReference>
<feature type="transmembrane region" description="Helical" evidence="6">
    <location>
        <begin position="227"/>
        <end position="257"/>
    </location>
</feature>
<evidence type="ECO:0000259" key="7">
    <source>
        <dbReference type="Pfam" id="PF02687"/>
    </source>
</evidence>
<evidence type="ECO:0000256" key="5">
    <source>
        <dbReference type="ARBA" id="ARBA00023136"/>
    </source>
</evidence>
<feature type="transmembrane region" description="Helical" evidence="6">
    <location>
        <begin position="103"/>
        <end position="125"/>
    </location>
</feature>
<keyword evidence="6" id="KW-0813">Transport</keyword>
<keyword evidence="2 6" id="KW-1003">Cell membrane</keyword>
<dbReference type="PANTHER" id="PTHR46795:SF3">
    <property type="entry name" value="ABC TRANSPORTER PERMEASE"/>
    <property type="match status" value="1"/>
</dbReference>
<protein>
    <recommendedName>
        <fullName evidence="7">ABC3 transporter permease C-terminal domain-containing protein</fullName>
    </recommendedName>
</protein>
<keyword evidence="5 6" id="KW-0472">Membrane</keyword>
<evidence type="ECO:0000313" key="8">
    <source>
        <dbReference type="EMBL" id="OUP61232.1"/>
    </source>
</evidence>
<dbReference type="InterPro" id="IPR027022">
    <property type="entry name" value="ABC_permease_BceB-typ"/>
</dbReference>
<evidence type="ECO:0000256" key="6">
    <source>
        <dbReference type="PIRNR" id="PIRNR018968"/>
    </source>
</evidence>
<keyword evidence="9" id="KW-1185">Reference proteome</keyword>
<evidence type="ECO:0000256" key="2">
    <source>
        <dbReference type="ARBA" id="ARBA00022475"/>
    </source>
</evidence>
<evidence type="ECO:0000313" key="9">
    <source>
        <dbReference type="Proteomes" id="UP000195447"/>
    </source>
</evidence>
<evidence type="ECO:0000256" key="3">
    <source>
        <dbReference type="ARBA" id="ARBA00022692"/>
    </source>
</evidence>
<dbReference type="PANTHER" id="PTHR46795">
    <property type="entry name" value="ABC TRANSPORTER PERMEASE-RELATED-RELATED"/>
    <property type="match status" value="1"/>
</dbReference>
<dbReference type="AlphaFoldDB" id="A0A1Y4M3I1"/>
<feature type="transmembrane region" description="Helical" evidence="6">
    <location>
        <begin position="59"/>
        <end position="83"/>
    </location>
</feature>